<proteinExistence type="predicted"/>
<dbReference type="RefSeq" id="WP_184248301.1">
    <property type="nucleotide sequence ID" value="NZ_BAAACU010000042.1"/>
</dbReference>
<dbReference type="EMBL" id="JACHON010000010">
    <property type="protein sequence ID" value="MBB6513327.1"/>
    <property type="molecule type" value="Genomic_DNA"/>
</dbReference>
<protein>
    <submittedName>
        <fullName evidence="1">Putative nucleic acid-binding Zn ribbon protein</fullName>
    </submittedName>
</protein>
<accession>A0A841RN84</accession>
<reference evidence="1 2" key="1">
    <citation type="submission" date="2020-08" db="EMBL/GenBank/DDBJ databases">
        <title>Genomic Encyclopedia of Type Strains, Phase IV (KMG-IV): sequencing the most valuable type-strain genomes for metagenomic binning, comparative biology and taxonomic classification.</title>
        <authorList>
            <person name="Goeker M."/>
        </authorList>
    </citation>
    <scope>NUCLEOTIDE SEQUENCE [LARGE SCALE GENOMIC DNA]</scope>
    <source>
        <strain evidence="1 2">DSM 11805</strain>
    </source>
</reference>
<dbReference type="AlphaFoldDB" id="A0A841RN84"/>
<evidence type="ECO:0000313" key="2">
    <source>
        <dbReference type="Proteomes" id="UP000572212"/>
    </source>
</evidence>
<keyword evidence="2" id="KW-1185">Reference proteome</keyword>
<comment type="caution">
    <text evidence="1">The sequence shown here is derived from an EMBL/GenBank/DDBJ whole genome shotgun (WGS) entry which is preliminary data.</text>
</comment>
<sequence>MEDNIEYCPYCNVSLQGEPIPKELRKHYGNAAYGSRKIGISSLEEDRVTKWECPDCHQQWDRN</sequence>
<evidence type="ECO:0000313" key="1">
    <source>
        <dbReference type="EMBL" id="MBB6513327.1"/>
    </source>
</evidence>
<dbReference type="Proteomes" id="UP000572212">
    <property type="component" value="Unassembled WGS sequence"/>
</dbReference>
<organism evidence="1 2">
    <name type="scientific">Gracilibacillus halotolerans</name>
    <dbReference type="NCBI Taxonomy" id="74386"/>
    <lineage>
        <taxon>Bacteria</taxon>
        <taxon>Bacillati</taxon>
        <taxon>Bacillota</taxon>
        <taxon>Bacilli</taxon>
        <taxon>Bacillales</taxon>
        <taxon>Bacillaceae</taxon>
        <taxon>Gracilibacillus</taxon>
    </lineage>
</organism>
<name>A0A841RN84_9BACI</name>
<gene>
    <name evidence="1" type="ORF">GGQ92_002134</name>
</gene>